<dbReference type="EMBL" id="KX863568">
    <property type="protein sequence ID" value="APJ37941.1"/>
    <property type="molecule type" value="Genomic_DNA"/>
</dbReference>
<geneLocation type="plasmid" evidence="2">
    <name>pLNU-11</name>
</geneLocation>
<keyword evidence="2" id="KW-0614">Plasmid</keyword>
<dbReference type="AlphaFoldDB" id="A0A1L4FQQ2"/>
<sequence>MDPPPDTDGLLAAVAKAAHQGTEPDEPGCPRSDGGGMWHHQ</sequence>
<organism evidence="2">
    <name type="scientific">Citrobacter freundii</name>
    <dbReference type="NCBI Taxonomy" id="546"/>
    <lineage>
        <taxon>Bacteria</taxon>
        <taxon>Pseudomonadati</taxon>
        <taxon>Pseudomonadota</taxon>
        <taxon>Gammaproteobacteria</taxon>
        <taxon>Enterobacterales</taxon>
        <taxon>Enterobacteriaceae</taxon>
        <taxon>Citrobacter</taxon>
        <taxon>Citrobacter freundii complex</taxon>
    </lineage>
</organism>
<dbReference type="GO" id="GO:0003964">
    <property type="term" value="F:RNA-directed DNA polymerase activity"/>
    <property type="evidence" value="ECO:0007669"/>
    <property type="project" value="UniProtKB-KW"/>
</dbReference>
<keyword evidence="2" id="KW-0808">Transferase</keyword>
<feature type="region of interest" description="Disordered" evidence="1">
    <location>
        <begin position="16"/>
        <end position="41"/>
    </location>
</feature>
<gene>
    <name evidence="2" type="ORF">pLNU_46</name>
</gene>
<evidence type="ECO:0000313" key="2">
    <source>
        <dbReference type="EMBL" id="APJ37941.1"/>
    </source>
</evidence>
<keyword evidence="2" id="KW-0695">RNA-directed DNA polymerase</keyword>
<keyword evidence="2" id="KW-0548">Nucleotidyltransferase</keyword>
<evidence type="ECO:0000256" key="1">
    <source>
        <dbReference type="SAM" id="MobiDB-lite"/>
    </source>
</evidence>
<accession>A0A1L4FQQ2</accession>
<reference evidence="2" key="1">
    <citation type="submission" date="2016-09" db="EMBL/GenBank/DDBJ databases">
        <title>Genomic and functional analysis of four multidrug resistance plasmids captured from the sediments of an urban coastal wetland.</title>
        <authorList>
            <person name="Botts R.T."/>
            <person name="Apffel B.A."/>
            <person name="Walters C.J."/>
            <person name="Davidson K.E."/>
            <person name="Echols R.S."/>
            <person name="Geiger M.R."/>
            <person name="Guzman V.L."/>
            <person name="Haase V.S."/>
            <person name="Hoenecke M.A."/>
            <person name="La Chat C.A."/>
            <person name="Mielke J.A."/>
            <person name="Mullen K.L."/>
            <person name="Virtue C."/>
            <person name="Brown C.J."/>
            <person name="Top E.M."/>
            <person name="Cummings D.E."/>
        </authorList>
    </citation>
    <scope>NUCLEOTIDE SEQUENCE</scope>
    <source>
        <strain evidence="2">ATetA</strain>
        <plasmid evidence="2">pLNU-11</plasmid>
    </source>
</reference>
<proteinExistence type="predicted"/>
<protein>
    <submittedName>
        <fullName evidence="2">Reverse transcriptase</fullName>
    </submittedName>
</protein>
<name>A0A1L4FQQ2_CITFR</name>